<dbReference type="Pfam" id="PF04526">
    <property type="entry name" value="DUF568"/>
    <property type="match status" value="1"/>
</dbReference>
<evidence type="ECO:0000256" key="1">
    <source>
        <dbReference type="ARBA" id="ARBA00004479"/>
    </source>
</evidence>
<dbReference type="Gene3D" id="3.30.200.20">
    <property type="entry name" value="Phosphorylase Kinase, domain 1"/>
    <property type="match status" value="1"/>
</dbReference>
<evidence type="ECO:0000256" key="7">
    <source>
        <dbReference type="ARBA" id="ARBA00022777"/>
    </source>
</evidence>
<dbReference type="Gene3D" id="1.10.510.10">
    <property type="entry name" value="Transferase(Phosphotransferase) domain 1"/>
    <property type="match status" value="1"/>
</dbReference>
<keyword evidence="9 13" id="KW-1133">Transmembrane helix</keyword>
<name>A0AAW1X9F4_RUBAR</name>
<evidence type="ECO:0000256" key="9">
    <source>
        <dbReference type="ARBA" id="ARBA00022989"/>
    </source>
</evidence>
<dbReference type="GO" id="GO:0005524">
    <property type="term" value="F:ATP binding"/>
    <property type="evidence" value="ECO:0007669"/>
    <property type="project" value="UniProtKB-UniRule"/>
</dbReference>
<dbReference type="SMART" id="SM00220">
    <property type="entry name" value="S_TKc"/>
    <property type="match status" value="1"/>
</dbReference>
<accession>A0AAW1X9F4</accession>
<dbReference type="GO" id="GO:0016020">
    <property type="term" value="C:membrane"/>
    <property type="evidence" value="ECO:0007669"/>
    <property type="project" value="UniProtKB-SubCell"/>
</dbReference>
<evidence type="ECO:0000256" key="6">
    <source>
        <dbReference type="ARBA" id="ARBA00022741"/>
    </source>
</evidence>
<reference evidence="16 17" key="1">
    <citation type="journal article" date="2023" name="G3 (Bethesda)">
        <title>A chromosome-length genome assembly and annotation of blackberry (Rubus argutus, cv. 'Hillquist').</title>
        <authorList>
            <person name="Bruna T."/>
            <person name="Aryal R."/>
            <person name="Dudchenko O."/>
            <person name="Sargent D.J."/>
            <person name="Mead D."/>
            <person name="Buti M."/>
            <person name="Cavallini A."/>
            <person name="Hytonen T."/>
            <person name="Andres J."/>
            <person name="Pham M."/>
            <person name="Weisz D."/>
            <person name="Mascagni F."/>
            <person name="Usai G."/>
            <person name="Natali L."/>
            <person name="Bassil N."/>
            <person name="Fernandez G.E."/>
            <person name="Lomsadze A."/>
            <person name="Armour M."/>
            <person name="Olukolu B."/>
            <person name="Poorten T."/>
            <person name="Britton C."/>
            <person name="Davik J."/>
            <person name="Ashrafi H."/>
            <person name="Aiden E.L."/>
            <person name="Borodovsky M."/>
            <person name="Worthington M."/>
        </authorList>
    </citation>
    <scope>NUCLEOTIDE SEQUENCE [LARGE SCALE GENOMIC DNA]</scope>
    <source>
        <strain evidence="16">PI 553951</strain>
    </source>
</reference>
<proteinExistence type="predicted"/>
<keyword evidence="5 14" id="KW-0732">Signal</keyword>
<keyword evidence="4 13" id="KW-0812">Transmembrane</keyword>
<keyword evidence="17" id="KW-1185">Reference proteome</keyword>
<dbReference type="InterPro" id="IPR008271">
    <property type="entry name" value="Ser/Thr_kinase_AS"/>
</dbReference>
<dbReference type="InterPro" id="IPR045265">
    <property type="entry name" value="AIR12_DOMON"/>
</dbReference>
<dbReference type="FunFam" id="3.30.200.20:FF:000178">
    <property type="entry name" value="serine/threonine-protein kinase PBS1-like"/>
    <property type="match status" value="1"/>
</dbReference>
<evidence type="ECO:0000313" key="16">
    <source>
        <dbReference type="EMBL" id="KAK9933586.1"/>
    </source>
</evidence>
<keyword evidence="10 13" id="KW-0472">Membrane</keyword>
<dbReference type="InterPro" id="IPR000719">
    <property type="entry name" value="Prot_kinase_dom"/>
</dbReference>
<feature type="chain" id="PRO_5043811104" description="Protein kinase domain-containing protein" evidence="14">
    <location>
        <begin position="23"/>
        <end position="563"/>
    </location>
</feature>
<feature type="domain" description="Protein kinase" evidence="15">
    <location>
        <begin position="243"/>
        <end position="537"/>
    </location>
</feature>
<gene>
    <name evidence="16" type="ORF">M0R45_020779</name>
</gene>
<dbReference type="Proteomes" id="UP001457282">
    <property type="component" value="Unassembled WGS sequence"/>
</dbReference>
<evidence type="ECO:0000256" key="11">
    <source>
        <dbReference type="ARBA" id="ARBA00023180"/>
    </source>
</evidence>
<dbReference type="PANTHER" id="PTHR27009">
    <property type="entry name" value="RUST RESISTANCE KINASE LR10-RELATED"/>
    <property type="match status" value="1"/>
</dbReference>
<dbReference type="AlphaFoldDB" id="A0AAW1X9F4"/>
<dbReference type="InterPro" id="IPR011009">
    <property type="entry name" value="Kinase-like_dom_sf"/>
</dbReference>
<keyword evidence="3" id="KW-0808">Transferase</keyword>
<evidence type="ECO:0000256" key="10">
    <source>
        <dbReference type="ARBA" id="ARBA00023136"/>
    </source>
</evidence>
<keyword evidence="8 12" id="KW-0067">ATP-binding</keyword>
<evidence type="ECO:0000256" key="4">
    <source>
        <dbReference type="ARBA" id="ARBA00022692"/>
    </source>
</evidence>
<keyword evidence="7" id="KW-0418">Kinase</keyword>
<dbReference type="PROSITE" id="PS00107">
    <property type="entry name" value="PROTEIN_KINASE_ATP"/>
    <property type="match status" value="1"/>
</dbReference>
<keyword evidence="6 12" id="KW-0547">Nucleotide-binding</keyword>
<dbReference type="FunFam" id="1.10.510.10:FF:000590">
    <property type="entry name" value="PR5-like receptor kinase"/>
    <property type="match status" value="1"/>
</dbReference>
<keyword evidence="11" id="KW-0325">Glycoprotein</keyword>
<protein>
    <recommendedName>
        <fullName evidence="15">Protein kinase domain-containing protein</fullName>
    </recommendedName>
</protein>
<evidence type="ECO:0000256" key="13">
    <source>
        <dbReference type="SAM" id="Phobius"/>
    </source>
</evidence>
<evidence type="ECO:0000259" key="15">
    <source>
        <dbReference type="PROSITE" id="PS50011"/>
    </source>
</evidence>
<dbReference type="PROSITE" id="PS00108">
    <property type="entry name" value="PROTEIN_KINASE_ST"/>
    <property type="match status" value="1"/>
</dbReference>
<keyword evidence="2" id="KW-0723">Serine/threonine-protein kinase</keyword>
<evidence type="ECO:0000256" key="2">
    <source>
        <dbReference type="ARBA" id="ARBA00022527"/>
    </source>
</evidence>
<feature type="binding site" evidence="12">
    <location>
        <position position="273"/>
    </location>
    <ligand>
        <name>ATP</name>
        <dbReference type="ChEBI" id="CHEBI:30616"/>
    </ligand>
</feature>
<dbReference type="InterPro" id="IPR045874">
    <property type="entry name" value="LRK10/LRL21-25-like"/>
</dbReference>
<comment type="caution">
    <text evidence="16">The sequence shown here is derived from an EMBL/GenBank/DDBJ whole genome shotgun (WGS) entry which is preliminary data.</text>
</comment>
<dbReference type="Pfam" id="PF00069">
    <property type="entry name" value="Pkinase"/>
    <property type="match status" value="1"/>
</dbReference>
<dbReference type="PROSITE" id="PS50011">
    <property type="entry name" value="PROTEIN_KINASE_DOM"/>
    <property type="match status" value="1"/>
</dbReference>
<evidence type="ECO:0000313" key="17">
    <source>
        <dbReference type="Proteomes" id="UP001457282"/>
    </source>
</evidence>
<dbReference type="EMBL" id="JBEDUW010000004">
    <property type="protein sequence ID" value="KAK9933586.1"/>
    <property type="molecule type" value="Genomic_DNA"/>
</dbReference>
<evidence type="ECO:0000256" key="3">
    <source>
        <dbReference type="ARBA" id="ARBA00022679"/>
    </source>
</evidence>
<dbReference type="InterPro" id="IPR017441">
    <property type="entry name" value="Protein_kinase_ATP_BS"/>
</dbReference>
<feature type="transmembrane region" description="Helical" evidence="13">
    <location>
        <begin position="178"/>
        <end position="200"/>
    </location>
</feature>
<feature type="signal peptide" evidence="14">
    <location>
        <begin position="1"/>
        <end position="22"/>
    </location>
</feature>
<comment type="subcellular location">
    <subcellularLocation>
        <location evidence="1">Membrane</location>
        <topology evidence="1">Single-pass type I membrane protein</topology>
    </subcellularLocation>
</comment>
<evidence type="ECO:0000256" key="5">
    <source>
        <dbReference type="ARBA" id="ARBA00022729"/>
    </source>
</evidence>
<sequence length="563" mass="62626">MTSFFLIFRLALLMSPSQVATATCASQFTTNNLYAYCTDLPTLSYYLRWTYYAFDSSLANFFTSSSWIAYAINPPRHQNGLHPGQRHPEPSRPTTALFSNGTLQIFATVKVPEKADTVNQVWQVGPGINKTTGLLEKHELLPTNLAAYGPLSLVPTGTINTRGSSPPSPGSSSLLRDWMIGMSVGISMIILVIVSSRYISRKRILFFFKKDEKAELDVEALIRNYGSLTPKRYRYSDLHKITNSFKDQIGKGGFGTVYKGKLADDDDLLVAVKVLRELEGGGEDFINEVVSIGRSSHVNVVTLVGFCYERDKRALIYEYMPNGSLDKFIRKQGSSSADCSLDYWKTLSKIAVGIARGLEYLHRGCNTRILHFDIKPQNILLDNDLCPKISDFGLAKLCKTKESIITHPGIRGTAGYMAPEVYSRNFGGVSHKSDVYSYGMLVLEMVGARRNLYSQVSEPHTSEEFPHYIYKDLELLDSDENIYGATSEEEKEIARKMIIVGLGCIQPIPSDRPSMHKVLEMLEGPLQSLSVPPKPLFISTARYVAEASVTTSEPSESGQGNQF</sequence>
<dbReference type="SUPFAM" id="SSF56112">
    <property type="entry name" value="Protein kinase-like (PK-like)"/>
    <property type="match status" value="1"/>
</dbReference>
<evidence type="ECO:0000256" key="14">
    <source>
        <dbReference type="SAM" id="SignalP"/>
    </source>
</evidence>
<dbReference type="GO" id="GO:0004674">
    <property type="term" value="F:protein serine/threonine kinase activity"/>
    <property type="evidence" value="ECO:0007669"/>
    <property type="project" value="UniProtKB-KW"/>
</dbReference>
<evidence type="ECO:0000256" key="8">
    <source>
        <dbReference type="ARBA" id="ARBA00022840"/>
    </source>
</evidence>
<evidence type="ECO:0000256" key="12">
    <source>
        <dbReference type="PROSITE-ProRule" id="PRU10141"/>
    </source>
</evidence>
<organism evidence="16 17">
    <name type="scientific">Rubus argutus</name>
    <name type="common">Southern blackberry</name>
    <dbReference type="NCBI Taxonomy" id="59490"/>
    <lineage>
        <taxon>Eukaryota</taxon>
        <taxon>Viridiplantae</taxon>
        <taxon>Streptophyta</taxon>
        <taxon>Embryophyta</taxon>
        <taxon>Tracheophyta</taxon>
        <taxon>Spermatophyta</taxon>
        <taxon>Magnoliopsida</taxon>
        <taxon>eudicotyledons</taxon>
        <taxon>Gunneridae</taxon>
        <taxon>Pentapetalae</taxon>
        <taxon>rosids</taxon>
        <taxon>fabids</taxon>
        <taxon>Rosales</taxon>
        <taxon>Rosaceae</taxon>
        <taxon>Rosoideae</taxon>
        <taxon>Rosoideae incertae sedis</taxon>
        <taxon>Rubus</taxon>
    </lineage>
</organism>